<dbReference type="Gene3D" id="2.130.10.10">
    <property type="entry name" value="YVTN repeat-like/Quinoprotein amine dehydrogenase"/>
    <property type="match status" value="1"/>
</dbReference>
<feature type="repeat" description="WD" evidence="1">
    <location>
        <begin position="10"/>
        <end position="44"/>
    </location>
</feature>
<dbReference type="InterPro" id="IPR036322">
    <property type="entry name" value="WD40_repeat_dom_sf"/>
</dbReference>
<evidence type="ECO:0000256" key="1">
    <source>
        <dbReference type="PROSITE-ProRule" id="PRU00221"/>
    </source>
</evidence>
<evidence type="ECO:0000313" key="2">
    <source>
        <dbReference type="EMBL" id="RCI08936.1"/>
    </source>
</evidence>
<dbReference type="PROSITE" id="PS50082">
    <property type="entry name" value="WD_REPEATS_2"/>
    <property type="match status" value="1"/>
</dbReference>
<dbReference type="SUPFAM" id="SSF50978">
    <property type="entry name" value="WD40 repeat-like"/>
    <property type="match status" value="1"/>
</dbReference>
<accession>A0A367L3C9</accession>
<dbReference type="Pfam" id="PF00400">
    <property type="entry name" value="WD40"/>
    <property type="match status" value="1"/>
</dbReference>
<keyword evidence="3" id="KW-1185">Reference proteome</keyword>
<name>A0A367L3C9_9HYPO</name>
<proteinExistence type="predicted"/>
<dbReference type="EMBL" id="LKCN02000017">
    <property type="protein sequence ID" value="RCI08936.1"/>
    <property type="molecule type" value="Genomic_DNA"/>
</dbReference>
<comment type="caution">
    <text evidence="2">The sequence shown here is derived from an EMBL/GenBank/DDBJ whole genome shotgun (WGS) entry which is preliminary data.</text>
</comment>
<protein>
    <submittedName>
        <fullName evidence="2">Uncharacterized protein</fullName>
    </submittedName>
</protein>
<dbReference type="InterPro" id="IPR015943">
    <property type="entry name" value="WD40/YVTN_repeat-like_dom_sf"/>
</dbReference>
<reference evidence="2 3" key="1">
    <citation type="journal article" date="2015" name="BMC Genomics">
        <title>Insights from the genome of Ophiocordyceps polyrhachis-furcata to pathogenicity and host specificity in insect fungi.</title>
        <authorList>
            <person name="Wichadakul D."/>
            <person name="Kobmoo N."/>
            <person name="Ingsriswang S."/>
            <person name="Tangphatsornruang S."/>
            <person name="Chantasingh D."/>
            <person name="Luangsa-ard J.J."/>
            <person name="Eurwilaichitr L."/>
        </authorList>
    </citation>
    <scope>NUCLEOTIDE SEQUENCE [LARGE SCALE GENOMIC DNA]</scope>
    <source>
        <strain evidence="2 3">BCC 54312</strain>
    </source>
</reference>
<dbReference type="OrthoDB" id="415532at2759"/>
<dbReference type="STRING" id="1330021.A0A367L3C9"/>
<dbReference type="AlphaFoldDB" id="A0A367L3C9"/>
<gene>
    <name evidence="2" type="ORF">L249_5111</name>
</gene>
<dbReference type="InterPro" id="IPR001680">
    <property type="entry name" value="WD40_rpt"/>
</dbReference>
<sequence length="100" mass="11502">MVGKWMQNFVISVCWSSCGRWLITGSKDYTFKIWDSQTGLQQMSIKAHREYGHRRGRRFVTGGADQLLRVWRHIPRVAVGDAEEDLCGRLEKVNVSSSTE</sequence>
<dbReference type="Proteomes" id="UP000253664">
    <property type="component" value="Unassembled WGS sequence"/>
</dbReference>
<evidence type="ECO:0000313" key="3">
    <source>
        <dbReference type="Proteomes" id="UP000253664"/>
    </source>
</evidence>
<organism evidence="2 3">
    <name type="scientific">Ophiocordyceps polyrhachis-furcata BCC 54312</name>
    <dbReference type="NCBI Taxonomy" id="1330021"/>
    <lineage>
        <taxon>Eukaryota</taxon>
        <taxon>Fungi</taxon>
        <taxon>Dikarya</taxon>
        <taxon>Ascomycota</taxon>
        <taxon>Pezizomycotina</taxon>
        <taxon>Sordariomycetes</taxon>
        <taxon>Hypocreomycetidae</taxon>
        <taxon>Hypocreales</taxon>
        <taxon>Ophiocordycipitaceae</taxon>
        <taxon>Ophiocordyceps</taxon>
    </lineage>
</organism>
<keyword evidence="1" id="KW-0853">WD repeat</keyword>
<dbReference type="SMART" id="SM00320">
    <property type="entry name" value="WD40"/>
    <property type="match status" value="2"/>
</dbReference>